<comment type="caution">
    <text evidence="2">The sequence shown here is derived from an EMBL/GenBank/DDBJ whole genome shotgun (WGS) entry which is preliminary data.</text>
</comment>
<dbReference type="InterPro" id="IPR050404">
    <property type="entry name" value="Heme-degrading_MO"/>
</dbReference>
<dbReference type="Proteomes" id="UP000759443">
    <property type="component" value="Unassembled WGS sequence"/>
</dbReference>
<reference evidence="2 3" key="1">
    <citation type="submission" date="2021-03" db="EMBL/GenBank/DDBJ databases">
        <title>Genomic Encyclopedia of Type Strains, Phase IV (KMG-IV): sequencing the most valuable type-strain genomes for metagenomic binning, comparative biology and taxonomic classification.</title>
        <authorList>
            <person name="Goeker M."/>
        </authorList>
    </citation>
    <scope>NUCLEOTIDE SEQUENCE [LARGE SCALE GENOMIC DNA]</scope>
    <source>
        <strain evidence="2 3">DSM 21600</strain>
    </source>
</reference>
<feature type="domain" description="ABM" evidence="1">
    <location>
        <begin position="2"/>
        <end position="100"/>
    </location>
</feature>
<keyword evidence="2" id="KW-0560">Oxidoreductase</keyword>
<dbReference type="InterPro" id="IPR011008">
    <property type="entry name" value="Dimeric_a/b-barrel"/>
</dbReference>
<dbReference type="Gene3D" id="3.30.70.100">
    <property type="match status" value="1"/>
</dbReference>
<dbReference type="PANTHER" id="PTHR34474">
    <property type="entry name" value="SIGNAL TRANSDUCTION PROTEIN TRAP"/>
    <property type="match status" value="1"/>
</dbReference>
<gene>
    <name evidence="2" type="ORF">J2Z17_002372</name>
</gene>
<proteinExistence type="predicted"/>
<dbReference type="GO" id="GO:0004497">
    <property type="term" value="F:monooxygenase activity"/>
    <property type="evidence" value="ECO:0007669"/>
    <property type="project" value="UniProtKB-KW"/>
</dbReference>
<sequence length="112" mass="12794">MFIAMNRFRVVPGSEEAFETVWRERQGRLAEVPGYIEFHLLKGPAKDDHTLYASHAVWQSEAHFLDWTRSEQFRAAHANAGQSKVNYLGGPQFEGFEVVFHEDSQGKRIAGD</sequence>
<protein>
    <submittedName>
        <fullName evidence="2">Heme-degrading monooxygenase HmoA</fullName>
    </submittedName>
</protein>
<dbReference type="SUPFAM" id="SSF54909">
    <property type="entry name" value="Dimeric alpha+beta barrel"/>
    <property type="match status" value="1"/>
</dbReference>
<dbReference type="PANTHER" id="PTHR34474:SF2">
    <property type="entry name" value="SIGNAL TRANSDUCTION PROTEIN TRAP"/>
    <property type="match status" value="1"/>
</dbReference>
<organism evidence="2 3">
    <name type="scientific">Rhizobium halophytocola</name>
    <dbReference type="NCBI Taxonomy" id="735519"/>
    <lineage>
        <taxon>Bacteria</taxon>
        <taxon>Pseudomonadati</taxon>
        <taxon>Pseudomonadota</taxon>
        <taxon>Alphaproteobacteria</taxon>
        <taxon>Hyphomicrobiales</taxon>
        <taxon>Rhizobiaceae</taxon>
        <taxon>Rhizobium/Agrobacterium group</taxon>
        <taxon>Rhizobium</taxon>
    </lineage>
</organism>
<keyword evidence="2" id="KW-0503">Monooxygenase</keyword>
<name>A0ABS4DZ07_9HYPH</name>
<dbReference type="EMBL" id="JAGGJU010000006">
    <property type="protein sequence ID" value="MBP1850929.1"/>
    <property type="molecule type" value="Genomic_DNA"/>
</dbReference>
<dbReference type="Pfam" id="PF03992">
    <property type="entry name" value="ABM"/>
    <property type="match status" value="1"/>
</dbReference>
<evidence type="ECO:0000313" key="2">
    <source>
        <dbReference type="EMBL" id="MBP1850929.1"/>
    </source>
</evidence>
<accession>A0ABS4DZ07</accession>
<dbReference type="RefSeq" id="WP_209945173.1">
    <property type="nucleotide sequence ID" value="NZ_JAGGJU010000006.1"/>
</dbReference>
<dbReference type="InterPro" id="IPR007138">
    <property type="entry name" value="ABM_dom"/>
</dbReference>
<evidence type="ECO:0000259" key="1">
    <source>
        <dbReference type="PROSITE" id="PS51725"/>
    </source>
</evidence>
<dbReference type="PROSITE" id="PS51725">
    <property type="entry name" value="ABM"/>
    <property type="match status" value="1"/>
</dbReference>
<evidence type="ECO:0000313" key="3">
    <source>
        <dbReference type="Proteomes" id="UP000759443"/>
    </source>
</evidence>
<keyword evidence="3" id="KW-1185">Reference proteome</keyword>